<dbReference type="PANTHER" id="PTHR23021:SF11">
    <property type="entry name" value="SERPENTINE RECEPTOR, CLASS T"/>
    <property type="match status" value="1"/>
</dbReference>
<feature type="non-terminal residue" evidence="2">
    <location>
        <position position="560"/>
    </location>
</feature>
<evidence type="ECO:0000313" key="2">
    <source>
        <dbReference type="EMBL" id="GMS94820.1"/>
    </source>
</evidence>
<feature type="transmembrane region" description="Helical" evidence="1">
    <location>
        <begin position="77"/>
        <end position="99"/>
    </location>
</feature>
<dbReference type="SUPFAM" id="SSF81321">
    <property type="entry name" value="Family A G protein-coupled receptor-like"/>
    <property type="match status" value="2"/>
</dbReference>
<feature type="transmembrane region" description="Helical" evidence="1">
    <location>
        <begin position="438"/>
        <end position="462"/>
    </location>
</feature>
<comment type="caution">
    <text evidence="2">The sequence shown here is derived from an EMBL/GenBank/DDBJ whole genome shotgun (WGS) entry which is preliminary data.</text>
</comment>
<dbReference type="Pfam" id="PF10321">
    <property type="entry name" value="7TM_GPCR_Srt"/>
    <property type="match status" value="2"/>
</dbReference>
<gene>
    <name evidence="2" type="ORF">PENTCL1PPCAC_16995</name>
</gene>
<feature type="transmembrane region" description="Helical" evidence="1">
    <location>
        <begin position="196"/>
        <end position="218"/>
    </location>
</feature>
<dbReference type="InterPro" id="IPR019425">
    <property type="entry name" value="7TM_GPCR_serpentine_rcpt_Srt"/>
</dbReference>
<keyword evidence="1" id="KW-0472">Membrane</keyword>
<protein>
    <recommendedName>
        <fullName evidence="4">G protein-coupled receptor</fullName>
    </recommendedName>
</protein>
<proteinExistence type="predicted"/>
<name>A0AAV5TK74_9BILA</name>
<feature type="transmembrane region" description="Helical" evidence="1">
    <location>
        <begin position="483"/>
        <end position="506"/>
    </location>
</feature>
<feature type="transmembrane region" description="Helical" evidence="1">
    <location>
        <begin position="41"/>
        <end position="65"/>
    </location>
</feature>
<reference evidence="2" key="1">
    <citation type="submission" date="2023-10" db="EMBL/GenBank/DDBJ databases">
        <title>Genome assembly of Pristionchus species.</title>
        <authorList>
            <person name="Yoshida K."/>
            <person name="Sommer R.J."/>
        </authorList>
    </citation>
    <scope>NUCLEOTIDE SEQUENCE</scope>
    <source>
        <strain evidence="2">RS0144</strain>
    </source>
</reference>
<dbReference type="AlphaFoldDB" id="A0AAV5TK74"/>
<feature type="transmembrane region" description="Helical" evidence="1">
    <location>
        <begin position="154"/>
        <end position="176"/>
    </location>
</feature>
<evidence type="ECO:0008006" key="4">
    <source>
        <dbReference type="Google" id="ProtNLM"/>
    </source>
</evidence>
<evidence type="ECO:0000256" key="1">
    <source>
        <dbReference type="SAM" id="Phobius"/>
    </source>
</evidence>
<keyword evidence="3" id="KW-1185">Reference proteome</keyword>
<dbReference type="EMBL" id="BTSX01000004">
    <property type="protein sequence ID" value="GMS94820.1"/>
    <property type="molecule type" value="Genomic_DNA"/>
</dbReference>
<dbReference type="PANTHER" id="PTHR23021">
    <property type="entry name" value="SERPENTINE RECEPTOR, CLASS T"/>
    <property type="match status" value="1"/>
</dbReference>
<feature type="transmembrane region" description="Helical" evidence="1">
    <location>
        <begin position="111"/>
        <end position="133"/>
    </location>
</feature>
<feature type="transmembrane region" description="Helical" evidence="1">
    <location>
        <begin position="405"/>
        <end position="426"/>
    </location>
</feature>
<sequence>MPVIAQIRNNLLFDAQKEYNCSLADSSHSVDWSTRGTARPIFGGLCIAACLAGIIPYIVCLRIIWEMRKHACYKMMFFLAMVDICTLMGNTYAGAAFMWGEMYCHHPRLNYLVNAIPVASFYSSCCTCLMIAINRFIELTNIRTLLHLYKDNRPWFWMAIPLAYGIIPVLCTPIAMLNSEMHFFMVDPGFSNQYEYTSYFMTFNNSCFPLASALLYVIMTLNVYAKRKQADFELAQDSVYRAALMLSAQCGVIVIVHMSTCVGYALLQFMDSPDGLRYALHFGWILIHATPPYVYLLFNRAIRRGLVQMTIPVQSLTHLSVWKSQVTMSREMLIAQLRNNLLFDAQIEYNCSLVDEEVDWSTRGTRRPIFGLLCMISGLLGVIPYCICLWIMWGMRKNPCYKMMIYLGVNDVLLLFCICFFAGAVFATGEVYCHNPKVHFSVCMFAFVCFFSSCSTCFLIAFNRFADMLNIRWIFEVIRGHRTWYWMIAPTIYGLFAALFTPIAFFNSDLHIVHFNPMISDRYEYANVTHATNNILFPTASCILYAVMISRMMLEKNNVS</sequence>
<feature type="transmembrane region" description="Helical" evidence="1">
    <location>
        <begin position="535"/>
        <end position="554"/>
    </location>
</feature>
<dbReference type="Gene3D" id="1.20.1070.10">
    <property type="entry name" value="Rhodopsin 7-helix transmembrane proteins"/>
    <property type="match status" value="1"/>
</dbReference>
<feature type="transmembrane region" description="Helical" evidence="1">
    <location>
        <begin position="278"/>
        <end position="298"/>
    </location>
</feature>
<keyword evidence="1" id="KW-0812">Transmembrane</keyword>
<dbReference type="Proteomes" id="UP001432027">
    <property type="component" value="Unassembled WGS sequence"/>
</dbReference>
<evidence type="ECO:0000313" key="3">
    <source>
        <dbReference type="Proteomes" id="UP001432027"/>
    </source>
</evidence>
<accession>A0AAV5TK74</accession>
<feature type="transmembrane region" description="Helical" evidence="1">
    <location>
        <begin position="305"/>
        <end position="322"/>
    </location>
</feature>
<keyword evidence="1" id="KW-1133">Transmembrane helix</keyword>
<organism evidence="2 3">
    <name type="scientific">Pristionchus entomophagus</name>
    <dbReference type="NCBI Taxonomy" id="358040"/>
    <lineage>
        <taxon>Eukaryota</taxon>
        <taxon>Metazoa</taxon>
        <taxon>Ecdysozoa</taxon>
        <taxon>Nematoda</taxon>
        <taxon>Chromadorea</taxon>
        <taxon>Rhabditida</taxon>
        <taxon>Rhabditina</taxon>
        <taxon>Diplogasteromorpha</taxon>
        <taxon>Diplogasteroidea</taxon>
        <taxon>Neodiplogasteridae</taxon>
        <taxon>Pristionchus</taxon>
    </lineage>
</organism>
<feature type="transmembrane region" description="Helical" evidence="1">
    <location>
        <begin position="369"/>
        <end position="393"/>
    </location>
</feature>
<feature type="transmembrane region" description="Helical" evidence="1">
    <location>
        <begin position="239"/>
        <end position="266"/>
    </location>
</feature>